<dbReference type="InterPro" id="IPR036390">
    <property type="entry name" value="WH_DNA-bd_sf"/>
</dbReference>
<dbReference type="RefSeq" id="WP_338751776.1">
    <property type="nucleotide sequence ID" value="NZ_CP144913.1"/>
</dbReference>
<dbReference type="Pfam" id="PF00455">
    <property type="entry name" value="DeoRC"/>
    <property type="match status" value="1"/>
</dbReference>
<evidence type="ECO:0000256" key="3">
    <source>
        <dbReference type="ARBA" id="ARBA00023163"/>
    </source>
</evidence>
<keyword evidence="6" id="KW-1185">Reference proteome</keyword>
<keyword evidence="1" id="KW-0805">Transcription regulation</keyword>
<dbReference type="GO" id="GO:0003677">
    <property type="term" value="F:DNA binding"/>
    <property type="evidence" value="ECO:0007669"/>
    <property type="project" value="UniProtKB-KW"/>
</dbReference>
<reference evidence="5 6" key="1">
    <citation type="submission" date="2024-02" db="EMBL/GenBank/DDBJ databases">
        <title>Janibacter sp. nov., isolated from gut of marine sandworm.</title>
        <authorList>
            <person name="Kim B."/>
            <person name="Jun M.O."/>
            <person name="Shin N.-R."/>
        </authorList>
    </citation>
    <scope>NUCLEOTIDE SEQUENCE [LARGE SCALE GENOMIC DNA]</scope>
    <source>
        <strain evidence="5 6">A1S7</strain>
    </source>
</reference>
<dbReference type="PROSITE" id="PS51000">
    <property type="entry name" value="HTH_DEOR_2"/>
    <property type="match status" value="1"/>
</dbReference>
<dbReference type="SUPFAM" id="SSF46785">
    <property type="entry name" value="Winged helix' DNA-binding domain"/>
    <property type="match status" value="1"/>
</dbReference>
<sequence length="265" mass="28158">MNEHRVGMHRGRGQRLSEIIRLLHSGITRVEDLAVAVEVSESTVRRDLASLEAEGAIARTYGGAQPFAPFRETLLQERMSLEVAAKARIGAAAAELVEDGATIFVDAGSTTSHLVENLRGREGLTVLTRGIEIALTLADSRIEVIVVGGAVSPSSHGLTGSVTQLVLERFAVDIAFLGCDAVHPDRGVGEPTIEEAATKEVAARNARRTVVLAHAAKLTPGSVPAWAPLPPGWTLVTDESIRSRLEPFREAGVDVVPVATGDRED</sequence>
<protein>
    <submittedName>
        <fullName evidence="5">DeoR/GlpR family DNA-binding transcription regulator</fullName>
    </submittedName>
</protein>
<dbReference type="SMART" id="SM00420">
    <property type="entry name" value="HTH_DEOR"/>
    <property type="match status" value="1"/>
</dbReference>
<proteinExistence type="predicted"/>
<feature type="domain" description="HTH deoR-type" evidence="4">
    <location>
        <begin position="12"/>
        <end position="66"/>
    </location>
</feature>
<dbReference type="PANTHER" id="PTHR30363:SF44">
    <property type="entry name" value="AGA OPERON TRANSCRIPTIONAL REPRESSOR-RELATED"/>
    <property type="match status" value="1"/>
</dbReference>
<dbReference type="SUPFAM" id="SSF100950">
    <property type="entry name" value="NagB/RpiA/CoA transferase-like"/>
    <property type="match status" value="1"/>
</dbReference>
<dbReference type="InterPro" id="IPR050313">
    <property type="entry name" value="Carb_Metab_HTH_regulators"/>
</dbReference>
<evidence type="ECO:0000313" key="6">
    <source>
        <dbReference type="Proteomes" id="UP001382727"/>
    </source>
</evidence>
<dbReference type="PROSITE" id="PS00894">
    <property type="entry name" value="HTH_DEOR_1"/>
    <property type="match status" value="1"/>
</dbReference>
<dbReference type="Gene3D" id="3.40.50.1360">
    <property type="match status" value="1"/>
</dbReference>
<keyword evidence="2 5" id="KW-0238">DNA-binding</keyword>
<accession>A0ABZ2MKY4</accession>
<evidence type="ECO:0000259" key="4">
    <source>
        <dbReference type="PROSITE" id="PS51000"/>
    </source>
</evidence>
<gene>
    <name evidence="5" type="ORF">V1351_06235</name>
</gene>
<evidence type="ECO:0000256" key="1">
    <source>
        <dbReference type="ARBA" id="ARBA00023015"/>
    </source>
</evidence>
<evidence type="ECO:0000313" key="5">
    <source>
        <dbReference type="EMBL" id="WXB77668.1"/>
    </source>
</evidence>
<dbReference type="Proteomes" id="UP001382727">
    <property type="component" value="Chromosome"/>
</dbReference>
<dbReference type="SMART" id="SM01134">
    <property type="entry name" value="DeoRC"/>
    <property type="match status" value="1"/>
</dbReference>
<dbReference type="InterPro" id="IPR001034">
    <property type="entry name" value="DeoR_HTH"/>
</dbReference>
<dbReference type="PANTHER" id="PTHR30363">
    <property type="entry name" value="HTH-TYPE TRANSCRIPTIONAL REGULATOR SRLR-RELATED"/>
    <property type="match status" value="1"/>
</dbReference>
<name>A0ABZ2MKY4_9MICO</name>
<dbReference type="InterPro" id="IPR014036">
    <property type="entry name" value="DeoR-like_C"/>
</dbReference>
<evidence type="ECO:0000256" key="2">
    <source>
        <dbReference type="ARBA" id="ARBA00023125"/>
    </source>
</evidence>
<dbReference type="Gene3D" id="1.10.10.10">
    <property type="entry name" value="Winged helix-like DNA-binding domain superfamily/Winged helix DNA-binding domain"/>
    <property type="match status" value="1"/>
</dbReference>
<organism evidence="5 6">
    <name type="scientific">Janibacter alittae</name>
    <dbReference type="NCBI Taxonomy" id="3115209"/>
    <lineage>
        <taxon>Bacteria</taxon>
        <taxon>Bacillati</taxon>
        <taxon>Actinomycetota</taxon>
        <taxon>Actinomycetes</taxon>
        <taxon>Micrococcales</taxon>
        <taxon>Intrasporangiaceae</taxon>
        <taxon>Janibacter</taxon>
    </lineage>
</organism>
<dbReference type="EMBL" id="CP144913">
    <property type="protein sequence ID" value="WXB77668.1"/>
    <property type="molecule type" value="Genomic_DNA"/>
</dbReference>
<dbReference type="Pfam" id="PF08220">
    <property type="entry name" value="HTH_DeoR"/>
    <property type="match status" value="1"/>
</dbReference>
<keyword evidence="3" id="KW-0804">Transcription</keyword>
<dbReference type="InterPro" id="IPR037171">
    <property type="entry name" value="NagB/RpiA_transferase-like"/>
</dbReference>
<dbReference type="PRINTS" id="PR00037">
    <property type="entry name" value="HTHLACR"/>
</dbReference>
<dbReference type="InterPro" id="IPR036388">
    <property type="entry name" value="WH-like_DNA-bd_sf"/>
</dbReference>
<dbReference type="InterPro" id="IPR018356">
    <property type="entry name" value="Tscrpt_reg_HTH_DeoR_CS"/>
</dbReference>